<evidence type="ECO:0008006" key="4">
    <source>
        <dbReference type="Google" id="ProtNLM"/>
    </source>
</evidence>
<gene>
    <name evidence="2" type="ORF">BDP27DRAFT_1422767</name>
</gene>
<dbReference type="AlphaFoldDB" id="A0A9P5U5B3"/>
<proteinExistence type="predicted"/>
<evidence type="ECO:0000313" key="3">
    <source>
        <dbReference type="Proteomes" id="UP000772434"/>
    </source>
</evidence>
<feature type="region of interest" description="Disordered" evidence="1">
    <location>
        <begin position="1"/>
        <end position="95"/>
    </location>
</feature>
<dbReference type="Proteomes" id="UP000772434">
    <property type="component" value="Unassembled WGS sequence"/>
</dbReference>
<evidence type="ECO:0000256" key="1">
    <source>
        <dbReference type="SAM" id="MobiDB-lite"/>
    </source>
</evidence>
<dbReference type="EMBL" id="JADNRY010000071">
    <property type="protein sequence ID" value="KAF9067605.1"/>
    <property type="molecule type" value="Genomic_DNA"/>
</dbReference>
<reference evidence="2" key="1">
    <citation type="submission" date="2020-11" db="EMBL/GenBank/DDBJ databases">
        <authorList>
            <consortium name="DOE Joint Genome Institute"/>
            <person name="Ahrendt S."/>
            <person name="Riley R."/>
            <person name="Andreopoulos W."/>
            <person name="Labutti K."/>
            <person name="Pangilinan J."/>
            <person name="Ruiz-Duenas F.J."/>
            <person name="Barrasa J.M."/>
            <person name="Sanchez-Garcia M."/>
            <person name="Camarero S."/>
            <person name="Miyauchi S."/>
            <person name="Serrano A."/>
            <person name="Linde D."/>
            <person name="Babiker R."/>
            <person name="Drula E."/>
            <person name="Ayuso-Fernandez I."/>
            <person name="Pacheco R."/>
            <person name="Padilla G."/>
            <person name="Ferreira P."/>
            <person name="Barriuso J."/>
            <person name="Kellner H."/>
            <person name="Castanera R."/>
            <person name="Alfaro M."/>
            <person name="Ramirez L."/>
            <person name="Pisabarro A.G."/>
            <person name="Kuo A."/>
            <person name="Tritt A."/>
            <person name="Lipzen A."/>
            <person name="He G."/>
            <person name="Yan M."/>
            <person name="Ng V."/>
            <person name="Cullen D."/>
            <person name="Martin F."/>
            <person name="Rosso M.-N."/>
            <person name="Henrissat B."/>
            <person name="Hibbett D."/>
            <person name="Martinez A.T."/>
            <person name="Grigoriev I.V."/>
        </authorList>
    </citation>
    <scope>NUCLEOTIDE SEQUENCE</scope>
    <source>
        <strain evidence="2">AH 40177</strain>
    </source>
</reference>
<organism evidence="2 3">
    <name type="scientific">Rhodocollybia butyracea</name>
    <dbReference type="NCBI Taxonomy" id="206335"/>
    <lineage>
        <taxon>Eukaryota</taxon>
        <taxon>Fungi</taxon>
        <taxon>Dikarya</taxon>
        <taxon>Basidiomycota</taxon>
        <taxon>Agaricomycotina</taxon>
        <taxon>Agaricomycetes</taxon>
        <taxon>Agaricomycetidae</taxon>
        <taxon>Agaricales</taxon>
        <taxon>Marasmiineae</taxon>
        <taxon>Omphalotaceae</taxon>
        <taxon>Rhodocollybia</taxon>
    </lineage>
</organism>
<comment type="caution">
    <text evidence="2">The sequence shown here is derived from an EMBL/GenBank/DDBJ whole genome shotgun (WGS) entry which is preliminary data.</text>
</comment>
<accession>A0A9P5U5B3</accession>
<dbReference type="OrthoDB" id="2322499at2759"/>
<feature type="compositionally biased region" description="Polar residues" evidence="1">
    <location>
        <begin position="1"/>
        <end position="28"/>
    </location>
</feature>
<dbReference type="SUPFAM" id="SSF81383">
    <property type="entry name" value="F-box domain"/>
    <property type="match status" value="1"/>
</dbReference>
<protein>
    <recommendedName>
        <fullName evidence="4">F-box domain-containing protein</fullName>
    </recommendedName>
</protein>
<keyword evidence="3" id="KW-1185">Reference proteome</keyword>
<evidence type="ECO:0000313" key="2">
    <source>
        <dbReference type="EMBL" id="KAF9067605.1"/>
    </source>
</evidence>
<dbReference type="InterPro" id="IPR036047">
    <property type="entry name" value="F-box-like_dom_sf"/>
</dbReference>
<name>A0A9P5U5B3_9AGAR</name>
<sequence>MSQIVTPTSQPRSSTFYCSQARRSQSAQDLKAASGDIEMEDTPTDSRGSKCTMRDNDDVQEEEDDVEQRPKKQSRKASAPKLKHTNLKHDNKSLGSSATAAKTMIECQSICNQNFRYPFTDTSPFHEIFCYLEPDDLLRLARTTKDLRCILMTKSSASIWRAARENVKGLPIRPDDLNEPQYAHLCYESYCDASVSKHHIRLIASNTACLDCIAKMPLYNGVGTGAADQEYATYLHNDYRDGDILPKEKVDLYLAPPSIERLFIGDTQTARQFKVEYDALTTPEDRTNWIQSKSQERREIAIHASLCQKGMVIRLGEIGWCEEAEILLDGWPGIFIRHKAVNQTKKLTEHDTLTFRYHPLSFLNPLSIQDWNSIKDELVQFLENHKTSRVGRTVYAKFQERYDRIGQEYTKVLARSDLRVPFPTSGDILTKKVFKDLIWDTPADEYLRKGFLASQLSEHLPSILSE</sequence>